<protein>
    <submittedName>
        <fullName evidence="1">Uncharacterized protein</fullName>
    </submittedName>
</protein>
<dbReference type="EMBL" id="CAJHUC010002094">
    <property type="protein sequence ID" value="CAD7703175.1"/>
    <property type="molecule type" value="Genomic_DNA"/>
</dbReference>
<name>A0A8S1JGH1_9CHLO</name>
<organism evidence="1 2">
    <name type="scientific">Ostreobium quekettii</name>
    <dbReference type="NCBI Taxonomy" id="121088"/>
    <lineage>
        <taxon>Eukaryota</taxon>
        <taxon>Viridiplantae</taxon>
        <taxon>Chlorophyta</taxon>
        <taxon>core chlorophytes</taxon>
        <taxon>Ulvophyceae</taxon>
        <taxon>TCBD clade</taxon>
        <taxon>Bryopsidales</taxon>
        <taxon>Ostreobineae</taxon>
        <taxon>Ostreobiaceae</taxon>
        <taxon>Ostreobium</taxon>
    </lineage>
</organism>
<proteinExistence type="predicted"/>
<evidence type="ECO:0000313" key="2">
    <source>
        <dbReference type="Proteomes" id="UP000708148"/>
    </source>
</evidence>
<comment type="caution">
    <text evidence="1">The sequence shown here is derived from an EMBL/GenBank/DDBJ whole genome shotgun (WGS) entry which is preliminary data.</text>
</comment>
<gene>
    <name evidence="1" type="ORF">OSTQU699_LOCUS8532</name>
</gene>
<accession>A0A8S1JGH1</accession>
<reference evidence="1" key="1">
    <citation type="submission" date="2020-12" db="EMBL/GenBank/DDBJ databases">
        <authorList>
            <person name="Iha C."/>
        </authorList>
    </citation>
    <scope>NUCLEOTIDE SEQUENCE</scope>
</reference>
<dbReference type="AlphaFoldDB" id="A0A8S1JGH1"/>
<dbReference type="Proteomes" id="UP000708148">
    <property type="component" value="Unassembled WGS sequence"/>
</dbReference>
<keyword evidence="2" id="KW-1185">Reference proteome</keyword>
<sequence length="139" mass="16209">MEQVCEMLAQIPADWAGHGGNREEDSMTELQAIIGRVSQLRPAIRYNRRILTFFLEQIERMRGITTCTDWPMECRLPVVHKLESLLLSSECMIKPHASRFDVLNFYTMSEARWVVQEPNGLHEDEKDADDSDPFWRRVA</sequence>
<evidence type="ECO:0000313" key="1">
    <source>
        <dbReference type="EMBL" id="CAD7703175.1"/>
    </source>
</evidence>